<evidence type="ECO:0000256" key="2">
    <source>
        <dbReference type="ARBA" id="ARBA00010145"/>
    </source>
</evidence>
<dbReference type="GO" id="GO:0005886">
    <property type="term" value="C:plasma membrane"/>
    <property type="evidence" value="ECO:0007669"/>
    <property type="project" value="UniProtKB-SubCell"/>
</dbReference>
<proteinExistence type="inferred from homology"/>
<dbReference type="AlphaFoldDB" id="A0A975PMF2"/>
<evidence type="ECO:0000256" key="3">
    <source>
        <dbReference type="ARBA" id="ARBA00022448"/>
    </source>
</evidence>
<reference evidence="9" key="1">
    <citation type="submission" date="2021-04" db="EMBL/GenBank/DDBJ databases">
        <title>Complete genome sequence for Sulfitobacter sp. strain JK7-1.</title>
        <authorList>
            <person name="Park S.-J."/>
        </authorList>
    </citation>
    <scope>NUCLEOTIDE SEQUENCE</scope>
    <source>
        <strain evidence="9">JK7-1</strain>
    </source>
</reference>
<evidence type="ECO:0000256" key="5">
    <source>
        <dbReference type="ARBA" id="ARBA00022692"/>
    </source>
</evidence>
<dbReference type="GO" id="GO:0055085">
    <property type="term" value="P:transmembrane transport"/>
    <property type="evidence" value="ECO:0007669"/>
    <property type="project" value="InterPro"/>
</dbReference>
<dbReference type="InterPro" id="IPR004776">
    <property type="entry name" value="Mem_transp_PIN-like"/>
</dbReference>
<dbReference type="Proteomes" id="UP000683291">
    <property type="component" value="Chromosome 1"/>
</dbReference>
<feature type="transmembrane region" description="Helical" evidence="8">
    <location>
        <begin position="164"/>
        <end position="185"/>
    </location>
</feature>
<feature type="transmembrane region" description="Helical" evidence="8">
    <location>
        <begin position="64"/>
        <end position="83"/>
    </location>
</feature>
<keyword evidence="5 8" id="KW-0812">Transmembrane</keyword>
<evidence type="ECO:0000256" key="1">
    <source>
        <dbReference type="ARBA" id="ARBA00004651"/>
    </source>
</evidence>
<feature type="transmembrane region" description="Helical" evidence="8">
    <location>
        <begin position="31"/>
        <end position="52"/>
    </location>
</feature>
<dbReference type="EMBL" id="CP073581">
    <property type="protein sequence ID" value="QUJ76356.1"/>
    <property type="molecule type" value="Genomic_DNA"/>
</dbReference>
<evidence type="ECO:0000256" key="4">
    <source>
        <dbReference type="ARBA" id="ARBA00022475"/>
    </source>
</evidence>
<evidence type="ECO:0000256" key="7">
    <source>
        <dbReference type="ARBA" id="ARBA00023136"/>
    </source>
</evidence>
<accession>A0A975PMF2</accession>
<dbReference type="RefSeq" id="WP_212704554.1">
    <property type="nucleotide sequence ID" value="NZ_CP073581.1"/>
</dbReference>
<dbReference type="KEGG" id="sual:KDD17_15900"/>
<organism evidence="9 10">
    <name type="scientific">Sulfitobacter albidus</name>
    <dbReference type="NCBI Taxonomy" id="2829501"/>
    <lineage>
        <taxon>Bacteria</taxon>
        <taxon>Pseudomonadati</taxon>
        <taxon>Pseudomonadota</taxon>
        <taxon>Alphaproteobacteria</taxon>
        <taxon>Rhodobacterales</taxon>
        <taxon>Roseobacteraceae</taxon>
        <taxon>Sulfitobacter</taxon>
    </lineage>
</organism>
<dbReference type="Pfam" id="PF03547">
    <property type="entry name" value="Mem_trans"/>
    <property type="match status" value="1"/>
</dbReference>
<sequence>MSLAFSVLPLIFVIAAGYGLGKSGLIPRENWGGIEALSFRALIPAMLVLAIAQTDLSVARYGGFAVVLLGVLACLGGLALVVWRLTGMSRASAGSVFQLSVRWNAFVALAAADVFLADGIAVLAIAIALLIPTINVACIVVLAALGPAQAGPGQIARTVSRNPLVIACAIGLALNLSGVTLPESVASALDMIARGALAVGLMAIGAGISLRRLATLDARVGVSVLLRPVIGPVLFAGLGTLWGLPAMQLFAGVLVFAAPAASNGYIIAKQMGADAELYADVMTWQVVLSMLCLPIWAALLL</sequence>
<name>A0A975PMF2_9RHOB</name>
<evidence type="ECO:0000313" key="9">
    <source>
        <dbReference type="EMBL" id="QUJ76356.1"/>
    </source>
</evidence>
<comment type="similarity">
    <text evidence="2">Belongs to the auxin efflux carrier (TC 2.A.69) family.</text>
</comment>
<dbReference type="Gene3D" id="1.20.1530.20">
    <property type="match status" value="1"/>
</dbReference>
<keyword evidence="3" id="KW-0813">Transport</keyword>
<keyword evidence="6 8" id="KW-1133">Transmembrane helix</keyword>
<keyword evidence="10" id="KW-1185">Reference proteome</keyword>
<evidence type="ECO:0000313" key="10">
    <source>
        <dbReference type="Proteomes" id="UP000683291"/>
    </source>
</evidence>
<comment type="subcellular location">
    <subcellularLocation>
        <location evidence="1">Cell membrane</location>
        <topology evidence="1">Multi-pass membrane protein</topology>
    </subcellularLocation>
</comment>
<feature type="transmembrane region" description="Helical" evidence="8">
    <location>
        <begin position="249"/>
        <end position="268"/>
    </location>
</feature>
<dbReference type="InterPro" id="IPR038770">
    <property type="entry name" value="Na+/solute_symporter_sf"/>
</dbReference>
<dbReference type="PANTHER" id="PTHR36838">
    <property type="entry name" value="AUXIN EFFLUX CARRIER FAMILY PROTEIN"/>
    <property type="match status" value="1"/>
</dbReference>
<gene>
    <name evidence="9" type="ORF">KDD17_15900</name>
</gene>
<evidence type="ECO:0000256" key="6">
    <source>
        <dbReference type="ARBA" id="ARBA00022989"/>
    </source>
</evidence>
<keyword evidence="4" id="KW-1003">Cell membrane</keyword>
<dbReference type="PANTHER" id="PTHR36838:SF4">
    <property type="entry name" value="AUXIN EFFLUX CARRIER FAMILY PROTEIN"/>
    <property type="match status" value="1"/>
</dbReference>
<feature type="transmembrane region" description="Helical" evidence="8">
    <location>
        <begin position="277"/>
        <end position="299"/>
    </location>
</feature>
<keyword evidence="7 8" id="KW-0472">Membrane</keyword>
<feature type="transmembrane region" description="Helical" evidence="8">
    <location>
        <begin position="191"/>
        <end position="210"/>
    </location>
</feature>
<feature type="transmembrane region" description="Helical" evidence="8">
    <location>
        <begin position="120"/>
        <end position="143"/>
    </location>
</feature>
<evidence type="ECO:0000256" key="8">
    <source>
        <dbReference type="SAM" id="Phobius"/>
    </source>
</evidence>
<protein>
    <submittedName>
        <fullName evidence="9">AEC family transporter</fullName>
    </submittedName>
</protein>
<feature type="transmembrane region" description="Helical" evidence="8">
    <location>
        <begin position="222"/>
        <end position="243"/>
    </location>
</feature>